<feature type="region of interest" description="Disordered" evidence="1">
    <location>
        <begin position="194"/>
        <end position="213"/>
    </location>
</feature>
<dbReference type="GO" id="GO:0040029">
    <property type="term" value="P:epigenetic regulation of gene expression"/>
    <property type="evidence" value="ECO:0007669"/>
    <property type="project" value="TreeGrafter"/>
</dbReference>
<dbReference type="PRINTS" id="PR01270">
    <property type="entry name" value="HDASUPER"/>
</dbReference>
<dbReference type="AlphaFoldDB" id="A0A3B1C6S7"/>
<dbReference type="InterPro" id="IPR000286">
    <property type="entry name" value="HDACs"/>
</dbReference>
<proteinExistence type="predicted"/>
<gene>
    <name evidence="3" type="ORF">MNBD_NITROSPINAE04-2432</name>
</gene>
<dbReference type="Gene3D" id="3.40.800.20">
    <property type="entry name" value="Histone deacetylase domain"/>
    <property type="match status" value="1"/>
</dbReference>
<organism evidence="3">
    <name type="scientific">hydrothermal vent metagenome</name>
    <dbReference type="NCBI Taxonomy" id="652676"/>
    <lineage>
        <taxon>unclassified sequences</taxon>
        <taxon>metagenomes</taxon>
        <taxon>ecological metagenomes</taxon>
    </lineage>
</organism>
<dbReference type="GO" id="GO:0047611">
    <property type="term" value="F:acetylspermidine deacetylase activity"/>
    <property type="evidence" value="ECO:0007669"/>
    <property type="project" value="UniProtKB-EC"/>
</dbReference>
<dbReference type="EMBL" id="UOGA01000174">
    <property type="protein sequence ID" value="VAX20343.1"/>
    <property type="molecule type" value="Genomic_DNA"/>
</dbReference>
<dbReference type="PANTHER" id="PTHR10625:SF10">
    <property type="entry name" value="HISTONE DEACETYLASE HDAC1"/>
    <property type="match status" value="1"/>
</dbReference>
<dbReference type="InterPro" id="IPR023696">
    <property type="entry name" value="Ureohydrolase_dom_sf"/>
</dbReference>
<dbReference type="InterPro" id="IPR037138">
    <property type="entry name" value="His_deacetylse_dom_sf"/>
</dbReference>
<protein>
    <submittedName>
        <fullName evidence="3">Acetylspermidine deacetylase Deacetylases, including yeast histone deacetylase and acetoin utilization protein</fullName>
        <ecNumber evidence="3">3.5.1.48</ecNumber>
    </submittedName>
</protein>
<dbReference type="CDD" id="cd09992">
    <property type="entry name" value="HDAC_classII"/>
    <property type="match status" value="1"/>
</dbReference>
<dbReference type="InterPro" id="IPR023801">
    <property type="entry name" value="His_deacetylse_dom"/>
</dbReference>
<reference evidence="3" key="1">
    <citation type="submission" date="2018-06" db="EMBL/GenBank/DDBJ databases">
        <authorList>
            <person name="Zhirakovskaya E."/>
        </authorList>
    </citation>
    <scope>NUCLEOTIDE SEQUENCE</scope>
</reference>
<evidence type="ECO:0000256" key="1">
    <source>
        <dbReference type="SAM" id="MobiDB-lite"/>
    </source>
</evidence>
<dbReference type="GO" id="GO:0004407">
    <property type="term" value="F:histone deacetylase activity"/>
    <property type="evidence" value="ECO:0007669"/>
    <property type="project" value="TreeGrafter"/>
</dbReference>
<feature type="non-terminal residue" evidence="3">
    <location>
        <position position="213"/>
    </location>
</feature>
<keyword evidence="3" id="KW-0378">Hydrolase</keyword>
<evidence type="ECO:0000313" key="3">
    <source>
        <dbReference type="EMBL" id="VAX20343.1"/>
    </source>
</evidence>
<dbReference type="EC" id="3.5.1.48" evidence="3"/>
<evidence type="ECO:0000259" key="2">
    <source>
        <dbReference type="Pfam" id="PF00850"/>
    </source>
</evidence>
<dbReference type="SUPFAM" id="SSF52768">
    <property type="entry name" value="Arginase/deacetylase"/>
    <property type="match status" value="1"/>
</dbReference>
<feature type="domain" description="Histone deacetylase" evidence="2">
    <location>
        <begin position="20"/>
        <end position="213"/>
    </location>
</feature>
<accession>A0A3B1C6S7</accession>
<dbReference type="PANTHER" id="PTHR10625">
    <property type="entry name" value="HISTONE DEACETYLASE HDAC1-RELATED"/>
    <property type="match status" value="1"/>
</dbReference>
<sequence>MLKTAVFYDPVFLKHDTGDHPESSERLRAVIPALKSAPFADRLEWISPDPASIEQLEAVHDPEYIRFVEERCLSGEKSMDADTIICPDSWMAAITSAGALVEAVGCVMDKSHANAFCAVRPPGHHAESNRAMGFCLFNNVAIGVRHAQKTYGARKTAIIDFDVHHGNGTQNAFYDDPSVFFVSLHQAHHYPGTGMEPERGGAGAEGTNMNIPM</sequence>
<dbReference type="Pfam" id="PF00850">
    <property type="entry name" value="Hist_deacetyl"/>
    <property type="match status" value="1"/>
</dbReference>
<name>A0A3B1C6S7_9ZZZZ</name>